<name>A0AAU8LYX7_9BACT</name>
<reference evidence="2" key="1">
    <citation type="journal article" date="2024" name="Syst. Appl. Microbiol.">
        <title>First single-strain enrichments of Electrothrix cable bacteria, description of E. aestuarii sp. nov. and E. rattekaaiensis sp. nov., and proposal of a cable bacteria taxonomy following the rules of the SeqCode.</title>
        <authorList>
            <person name="Plum-Jensen L.E."/>
            <person name="Schramm A."/>
            <person name="Marshall I.P.G."/>
        </authorList>
    </citation>
    <scope>NUCLEOTIDE SEQUENCE</scope>
    <source>
        <strain evidence="2">Rat1</strain>
    </source>
</reference>
<dbReference type="EMBL" id="CP159373">
    <property type="protein sequence ID" value="XCN74420.1"/>
    <property type="molecule type" value="Genomic_DNA"/>
</dbReference>
<protein>
    <recommendedName>
        <fullName evidence="3">Transglutaminase-like superfamily protein</fullName>
    </recommendedName>
</protein>
<feature type="transmembrane region" description="Helical" evidence="1">
    <location>
        <begin position="242"/>
        <end position="262"/>
    </location>
</feature>
<evidence type="ECO:0000256" key="1">
    <source>
        <dbReference type="SAM" id="Phobius"/>
    </source>
</evidence>
<reference evidence="2" key="2">
    <citation type="submission" date="2024-06" db="EMBL/GenBank/DDBJ databases">
        <authorList>
            <person name="Plum-Jensen L.E."/>
            <person name="Schramm A."/>
            <person name="Marshall I.P.G."/>
        </authorList>
    </citation>
    <scope>NUCLEOTIDE SEQUENCE</scope>
    <source>
        <strain evidence="2">Rat1</strain>
    </source>
</reference>
<evidence type="ECO:0008006" key="3">
    <source>
        <dbReference type="Google" id="ProtNLM"/>
    </source>
</evidence>
<dbReference type="AlphaFoldDB" id="A0AAU8LYX7"/>
<evidence type="ECO:0000313" key="2">
    <source>
        <dbReference type="EMBL" id="XCN74420.1"/>
    </source>
</evidence>
<sequence>MHSQKSSIFKRSGLLLLFLGIFLICSNTIGLYYFRTVEPSDPFVTNPTDRKLSADEFWEKIAIEQPLGAQQYAERLTQAISERILFVPTEYAQLLHPTFFENWIIWLYSLNSTYYQWIDPEKAIRLGGGMCSQCAIIFNKIMNSKGYSSVILRLNGHVLNEVVVDGKLLVYDADFNINFNKTLQKLADDPELLHRAYIQRGVTEEDANTFTQAFVTMEDNSRIRFADKYAAAGTMQHIIEPASFYLIWIIPIFSILLGLKILSSPAAAKPESGHQFLSTQKISAR</sequence>
<dbReference type="KEGG" id="eaj:Q3M24_06655"/>
<keyword evidence="1" id="KW-0812">Transmembrane</keyword>
<proteinExistence type="predicted"/>
<keyword evidence="1" id="KW-0472">Membrane</keyword>
<accession>A0AAU8LYX7</accession>
<organism evidence="2">
    <name type="scientific">Candidatus Electrothrix aestuarii</name>
    <dbReference type="NCBI Taxonomy" id="3062594"/>
    <lineage>
        <taxon>Bacteria</taxon>
        <taxon>Pseudomonadati</taxon>
        <taxon>Thermodesulfobacteriota</taxon>
        <taxon>Desulfobulbia</taxon>
        <taxon>Desulfobulbales</taxon>
        <taxon>Desulfobulbaceae</taxon>
        <taxon>Candidatus Electrothrix</taxon>
    </lineage>
</organism>
<keyword evidence="1" id="KW-1133">Transmembrane helix</keyword>
<gene>
    <name evidence="2" type="ORF">Q3M24_06655</name>
</gene>